<gene>
    <name evidence="2" type="ORF">GM418_16950</name>
</gene>
<organism evidence="2 3">
    <name type="scientific">Maribellus comscasis</name>
    <dbReference type="NCBI Taxonomy" id="2681766"/>
    <lineage>
        <taxon>Bacteria</taxon>
        <taxon>Pseudomonadati</taxon>
        <taxon>Bacteroidota</taxon>
        <taxon>Bacteroidia</taxon>
        <taxon>Marinilabiliales</taxon>
        <taxon>Prolixibacteraceae</taxon>
        <taxon>Maribellus</taxon>
    </lineage>
</organism>
<keyword evidence="3" id="KW-1185">Reference proteome</keyword>
<keyword evidence="1" id="KW-0472">Membrane</keyword>
<dbReference type="KEGG" id="mcos:GM418_16950"/>
<feature type="transmembrane region" description="Helical" evidence="1">
    <location>
        <begin position="43"/>
        <end position="58"/>
    </location>
</feature>
<name>A0A6I6JVH6_9BACT</name>
<sequence>MKNKMLELSIYKSKSKNSLTFETLILGSTIVILYLLFPAINRNLLFIPIMVFILYIALKNDKDESIGKIYLTNHQIKVKTESNDFQINLVGLDKFQLIYSGHRGQILRGDIIGPFNTFSGIDNYLAMGKDNSEFRCRFMVESSEKEGELLEQIRNWESFGYDIGNIRINK</sequence>
<dbReference type="Proteomes" id="UP000428260">
    <property type="component" value="Chromosome"/>
</dbReference>
<keyword evidence="1" id="KW-0812">Transmembrane</keyword>
<feature type="transmembrane region" description="Helical" evidence="1">
    <location>
        <begin position="21"/>
        <end position="37"/>
    </location>
</feature>
<dbReference type="RefSeq" id="WP_158868419.1">
    <property type="nucleotide sequence ID" value="NZ_CP046401.1"/>
</dbReference>
<dbReference type="EMBL" id="CP046401">
    <property type="protein sequence ID" value="QGY45299.1"/>
    <property type="molecule type" value="Genomic_DNA"/>
</dbReference>
<evidence type="ECO:0000256" key="1">
    <source>
        <dbReference type="SAM" id="Phobius"/>
    </source>
</evidence>
<dbReference type="AlphaFoldDB" id="A0A6I6JVH6"/>
<reference evidence="2 3" key="1">
    <citation type="submission" date="2019-11" db="EMBL/GenBank/DDBJ databases">
        <authorList>
            <person name="Zheng R.K."/>
            <person name="Sun C.M."/>
        </authorList>
    </citation>
    <scope>NUCLEOTIDE SEQUENCE [LARGE SCALE GENOMIC DNA]</scope>
    <source>
        <strain evidence="2 3">WC007</strain>
    </source>
</reference>
<evidence type="ECO:0000313" key="2">
    <source>
        <dbReference type="EMBL" id="QGY45299.1"/>
    </source>
</evidence>
<evidence type="ECO:0000313" key="3">
    <source>
        <dbReference type="Proteomes" id="UP000428260"/>
    </source>
</evidence>
<keyword evidence="1" id="KW-1133">Transmembrane helix</keyword>
<accession>A0A6I6JVH6</accession>
<protein>
    <submittedName>
        <fullName evidence="2">Uncharacterized protein</fullName>
    </submittedName>
</protein>
<proteinExistence type="predicted"/>